<evidence type="ECO:0000259" key="3">
    <source>
        <dbReference type="PROSITE" id="PS50968"/>
    </source>
</evidence>
<protein>
    <submittedName>
        <fullName evidence="4">Biotin/lipoyl attachment domain-containing protein</fullName>
    </submittedName>
</protein>
<gene>
    <name evidence="4" type="ordered locus">Cagg_0381</name>
</gene>
<dbReference type="EMBL" id="CP001337">
    <property type="protein sequence ID" value="ACL23327.1"/>
    <property type="molecule type" value="Genomic_DNA"/>
</dbReference>
<dbReference type="PROSITE" id="PS50968">
    <property type="entry name" value="BIOTINYL_LIPOYL"/>
    <property type="match status" value="1"/>
</dbReference>
<dbReference type="Proteomes" id="UP000002508">
    <property type="component" value="Chromosome"/>
</dbReference>
<dbReference type="AlphaFoldDB" id="B8G323"/>
<keyword evidence="1" id="KW-0092">Biotin</keyword>
<dbReference type="InterPro" id="IPR000089">
    <property type="entry name" value="Biotin_lipoyl"/>
</dbReference>
<dbReference type="HOGENOM" id="CLU_016733_5_4_0"/>
<feature type="region of interest" description="Disordered" evidence="2">
    <location>
        <begin position="44"/>
        <end position="80"/>
    </location>
</feature>
<feature type="compositionally biased region" description="Pro residues" evidence="2">
    <location>
        <begin position="67"/>
        <end position="78"/>
    </location>
</feature>
<proteinExistence type="predicted"/>
<accession>B8G323</accession>
<dbReference type="InterPro" id="IPR001882">
    <property type="entry name" value="Biotin_BS"/>
</dbReference>
<keyword evidence="5" id="KW-1185">Reference proteome</keyword>
<dbReference type="Pfam" id="PF00364">
    <property type="entry name" value="Biotin_lipoyl"/>
    <property type="match status" value="1"/>
</dbReference>
<evidence type="ECO:0000313" key="5">
    <source>
        <dbReference type="Proteomes" id="UP000002508"/>
    </source>
</evidence>
<dbReference type="SUPFAM" id="SSF51230">
    <property type="entry name" value="Single hybrid motif"/>
    <property type="match status" value="1"/>
</dbReference>
<dbReference type="FunFam" id="2.40.50.100:FF:000003">
    <property type="entry name" value="Acetyl-CoA carboxylase biotin carboxyl carrier protein"/>
    <property type="match status" value="1"/>
</dbReference>
<organism evidence="4 5">
    <name type="scientific">Chloroflexus aggregans (strain MD-66 / DSM 9485)</name>
    <dbReference type="NCBI Taxonomy" id="326427"/>
    <lineage>
        <taxon>Bacteria</taxon>
        <taxon>Bacillati</taxon>
        <taxon>Chloroflexota</taxon>
        <taxon>Chloroflexia</taxon>
        <taxon>Chloroflexales</taxon>
        <taxon>Chloroflexineae</taxon>
        <taxon>Chloroflexaceae</taxon>
        <taxon>Chloroflexus</taxon>
    </lineage>
</organism>
<dbReference type="PANTHER" id="PTHR45266">
    <property type="entry name" value="OXALOACETATE DECARBOXYLASE ALPHA CHAIN"/>
    <property type="match status" value="1"/>
</dbReference>
<name>B8G323_CHLAD</name>
<dbReference type="InterPro" id="IPR011053">
    <property type="entry name" value="Single_hybrid_motif"/>
</dbReference>
<dbReference type="CDD" id="cd06850">
    <property type="entry name" value="biotinyl_domain"/>
    <property type="match status" value="1"/>
</dbReference>
<reference evidence="4" key="1">
    <citation type="submission" date="2008-12" db="EMBL/GenBank/DDBJ databases">
        <title>Complete sequence of Chloroflexus aggregans DSM 9485.</title>
        <authorList>
            <consortium name="US DOE Joint Genome Institute"/>
            <person name="Lucas S."/>
            <person name="Copeland A."/>
            <person name="Lapidus A."/>
            <person name="Glavina del Rio T."/>
            <person name="Dalin E."/>
            <person name="Tice H."/>
            <person name="Pitluck S."/>
            <person name="Foster B."/>
            <person name="Larimer F."/>
            <person name="Land M."/>
            <person name="Hauser L."/>
            <person name="Kyrpides N."/>
            <person name="Mikhailova N."/>
            <person name="Bryant D."/>
            <person name="Richardson P."/>
        </authorList>
    </citation>
    <scope>NUCLEOTIDE SEQUENCE</scope>
    <source>
        <strain evidence="4">DSM 9485</strain>
    </source>
</reference>
<dbReference type="RefSeq" id="WP_012615693.1">
    <property type="nucleotide sequence ID" value="NC_011831.1"/>
</dbReference>
<evidence type="ECO:0000256" key="2">
    <source>
        <dbReference type="SAM" id="MobiDB-lite"/>
    </source>
</evidence>
<dbReference type="KEGG" id="cag:Cagg_0381"/>
<dbReference type="OrthoDB" id="3730619at2"/>
<dbReference type="PROSITE" id="PS00188">
    <property type="entry name" value="BIOTIN"/>
    <property type="match status" value="1"/>
</dbReference>
<dbReference type="PANTHER" id="PTHR45266:SF3">
    <property type="entry name" value="OXALOACETATE DECARBOXYLASE ALPHA CHAIN"/>
    <property type="match status" value="1"/>
</dbReference>
<evidence type="ECO:0000256" key="1">
    <source>
        <dbReference type="ARBA" id="ARBA00023267"/>
    </source>
</evidence>
<dbReference type="STRING" id="326427.Cagg_0381"/>
<dbReference type="InterPro" id="IPR050709">
    <property type="entry name" value="Biotin_Carboxyl_Carrier/Decarb"/>
</dbReference>
<feature type="domain" description="Lipoyl-binding" evidence="3">
    <location>
        <begin position="72"/>
        <end position="151"/>
    </location>
</feature>
<evidence type="ECO:0000313" key="4">
    <source>
        <dbReference type="EMBL" id="ACL23327.1"/>
    </source>
</evidence>
<dbReference type="eggNOG" id="COG0511">
    <property type="taxonomic scope" value="Bacteria"/>
</dbReference>
<sequence length="153" mass="16017">MRRYQLTISGKTYTIDITELSSDRFIVQLNGREFEVQLNDSGEIGEIAPRPTSAPAPPVPVAAAPTTSPPPTALPPSPAIGDNLIRAPMPGTILQIVAQPGTKVKRGQPIIVLEAMKMNNSIGAPRDGVVAAILVKTGQSVGYGEPLAQLAEG</sequence>
<dbReference type="Gene3D" id="2.40.50.100">
    <property type="match status" value="1"/>
</dbReference>